<accession>A0A7X5BZP8</accession>
<evidence type="ECO:0000313" key="4">
    <source>
        <dbReference type="Proteomes" id="UP000558113"/>
    </source>
</evidence>
<dbReference type="Pfam" id="PF22879">
    <property type="entry name" value="AIPR_N"/>
    <property type="match status" value="1"/>
</dbReference>
<dbReference type="EMBL" id="JAAAMU010000024">
    <property type="protein sequence ID" value="NBC72888.1"/>
    <property type="molecule type" value="Genomic_DNA"/>
</dbReference>
<dbReference type="OrthoDB" id="9806213at2"/>
<gene>
    <name evidence="3" type="ORF">GT003_28235</name>
</gene>
<keyword evidence="4" id="KW-1185">Reference proteome</keyword>
<sequence length="579" mass="66977">MEQGLRDFAVEFKDHVEGVAAARNEANSVTTFTDVIYGYIYEAGEIGPIELCEYKRTGIQLNGYSIHDDGAHKGIDLVVSLQTRIVPPISIHKTEWEPVIKRCLNFLKKSLSGLHHALKKGTDEYEIAKKINDEKEEIDIIRIYFFTDGITKTINLEDLDVDGIQVTFHVWDLERLYRLKSSDKKREPVTIDLFEKYETSLPCLQMPSANDDYESYLLIVPGELLAMIYEEYGERLIERNVRSFLQVRGVNREIRKTILREPHMFLAYNNGLSATAEHVEFMSVNEDKESRSIKVIKDFQVVNGGQTTASIYHAFKKDKADISKVFVQMKLTVIKESEKMDEMVPIISMCANNQNKIQTADFYSNNPYHRKLEALSRDLWAPATDGSYRQSKWFYERARGQYLDMKGKAGTNAKKKLFDENYPKEQLFTKTDLAKFLHSWDQLPHVVSRGNQKNFEAFSKSLDDIELENIDKNYFYNTIAKAIIFNTINKLVTTKYRANIVTYTMAWLSYKMLEETDLLNIWQKQAVPSSMIDTMEIVIKAAYAHITTPPNQENITEWCKKEECWTGFRDMGIETLLAL</sequence>
<dbReference type="Pfam" id="PF10592">
    <property type="entry name" value="AIPR"/>
    <property type="match status" value="1"/>
</dbReference>
<feature type="domain" description="Abortive phage infection protein C-terminal" evidence="1">
    <location>
        <begin position="238"/>
        <end position="550"/>
    </location>
</feature>
<dbReference type="InterPro" id="IPR055101">
    <property type="entry name" value="AIPR_N"/>
</dbReference>
<reference evidence="3 4" key="1">
    <citation type="submission" date="2020-01" db="EMBL/GenBank/DDBJ databases">
        <title>Paenibacillus soybeanensis sp. nov. isolated from the nodules of soybean (Glycine max(L.) Merr).</title>
        <authorList>
            <person name="Wang H."/>
        </authorList>
    </citation>
    <scope>NUCLEOTIDE SEQUENCE [LARGE SCALE GENOMIC DNA]</scope>
    <source>
        <strain evidence="3 4">DSM 23054</strain>
    </source>
</reference>
<dbReference type="RefSeq" id="WP_161704312.1">
    <property type="nucleotide sequence ID" value="NZ_JAAAMU010000024.1"/>
</dbReference>
<dbReference type="InterPro" id="IPR018891">
    <property type="entry name" value="AIPR_C"/>
</dbReference>
<evidence type="ECO:0000259" key="1">
    <source>
        <dbReference type="Pfam" id="PF10592"/>
    </source>
</evidence>
<dbReference type="AlphaFoldDB" id="A0A7X5BZP8"/>
<name>A0A7X5BZP8_9BACL</name>
<feature type="domain" description="Abortive infection phage resistance protein N-terminal" evidence="2">
    <location>
        <begin position="32"/>
        <end position="178"/>
    </location>
</feature>
<comment type="caution">
    <text evidence="3">The sequence shown here is derived from an EMBL/GenBank/DDBJ whole genome shotgun (WGS) entry which is preliminary data.</text>
</comment>
<organism evidence="3 4">
    <name type="scientific">Paenibacillus sacheonensis</name>
    <dbReference type="NCBI Taxonomy" id="742054"/>
    <lineage>
        <taxon>Bacteria</taxon>
        <taxon>Bacillati</taxon>
        <taxon>Bacillota</taxon>
        <taxon>Bacilli</taxon>
        <taxon>Bacillales</taxon>
        <taxon>Paenibacillaceae</taxon>
        <taxon>Paenibacillus</taxon>
    </lineage>
</organism>
<protein>
    <submittedName>
        <fullName evidence="3">Abortive phage infection protein</fullName>
    </submittedName>
</protein>
<evidence type="ECO:0000313" key="3">
    <source>
        <dbReference type="EMBL" id="NBC72888.1"/>
    </source>
</evidence>
<evidence type="ECO:0000259" key="2">
    <source>
        <dbReference type="Pfam" id="PF22879"/>
    </source>
</evidence>
<dbReference type="Proteomes" id="UP000558113">
    <property type="component" value="Unassembled WGS sequence"/>
</dbReference>
<proteinExistence type="predicted"/>